<keyword evidence="9 12" id="KW-1133">Transmembrane helix</keyword>
<organism evidence="13 14">
    <name type="scientific">Vitreoscilla massiliensis</name>
    <dbReference type="NCBI Taxonomy" id="1689272"/>
    <lineage>
        <taxon>Bacteria</taxon>
        <taxon>Pseudomonadati</taxon>
        <taxon>Pseudomonadota</taxon>
        <taxon>Betaproteobacteria</taxon>
        <taxon>Neisseriales</taxon>
        <taxon>Neisseriaceae</taxon>
        <taxon>Vitreoscilla</taxon>
    </lineage>
</organism>
<keyword evidence="8" id="KW-0249">Electron transport</keyword>
<feature type="transmembrane region" description="Helical" evidence="12">
    <location>
        <begin position="86"/>
        <end position="105"/>
    </location>
</feature>
<reference evidence="13 14" key="1">
    <citation type="journal article" date="2022" name="Res Sq">
        <title>Evolution of multicellular longitudinally dividing oral cavity symbionts (Neisseriaceae).</title>
        <authorList>
            <person name="Nyongesa S."/>
            <person name="Weber P."/>
            <person name="Bernet E."/>
            <person name="Pullido F."/>
            <person name="Nieckarz M."/>
            <person name="Delaby M."/>
            <person name="Nieves C."/>
            <person name="Viehboeck T."/>
            <person name="Krause N."/>
            <person name="Rivera-Millot A."/>
            <person name="Nakamura A."/>
            <person name="Vischer N."/>
            <person name="VanNieuwenhze M."/>
            <person name="Brun Y."/>
            <person name="Cava F."/>
            <person name="Bulgheresi S."/>
            <person name="Veyrier F."/>
        </authorList>
    </citation>
    <scope>NUCLEOTIDE SEQUENCE [LARGE SCALE GENOMIC DNA]</scope>
    <source>
        <strain evidence="13 14">SN4</strain>
    </source>
</reference>
<evidence type="ECO:0000313" key="13">
    <source>
        <dbReference type="EMBL" id="UOO89699.1"/>
    </source>
</evidence>
<evidence type="ECO:0000256" key="6">
    <source>
        <dbReference type="ARBA" id="ARBA00022692"/>
    </source>
</evidence>
<gene>
    <name evidence="13" type="primary">cydB</name>
    <name evidence="13" type="ORF">LVJ82_01540</name>
</gene>
<dbReference type="NCBIfam" id="TIGR00203">
    <property type="entry name" value="cydB"/>
    <property type="match status" value="1"/>
</dbReference>
<evidence type="ECO:0000256" key="1">
    <source>
        <dbReference type="ARBA" id="ARBA00004651"/>
    </source>
</evidence>
<name>A0ABY4E2G0_9NEIS</name>
<evidence type="ECO:0000256" key="5">
    <source>
        <dbReference type="ARBA" id="ARBA00022617"/>
    </source>
</evidence>
<feature type="transmembrane region" description="Helical" evidence="12">
    <location>
        <begin position="12"/>
        <end position="39"/>
    </location>
</feature>
<feature type="transmembrane region" description="Helical" evidence="12">
    <location>
        <begin position="290"/>
        <end position="315"/>
    </location>
</feature>
<accession>A0ABY4E2G0</accession>
<feature type="transmembrane region" description="Helical" evidence="12">
    <location>
        <begin position="335"/>
        <end position="357"/>
    </location>
</feature>
<evidence type="ECO:0000313" key="14">
    <source>
        <dbReference type="Proteomes" id="UP000832011"/>
    </source>
</evidence>
<dbReference type="PIRSF" id="PIRSF000267">
    <property type="entry name" value="Cyt_oxidse_sub2"/>
    <property type="match status" value="1"/>
</dbReference>
<comment type="similarity">
    <text evidence="2">Belongs to the cytochrome ubiquinol oxidase subunit 2 family.</text>
</comment>
<keyword evidence="4" id="KW-1003">Cell membrane</keyword>
<evidence type="ECO:0000256" key="10">
    <source>
        <dbReference type="ARBA" id="ARBA00023004"/>
    </source>
</evidence>
<evidence type="ECO:0000256" key="9">
    <source>
        <dbReference type="ARBA" id="ARBA00022989"/>
    </source>
</evidence>
<dbReference type="RefSeq" id="WP_058305582.1">
    <property type="nucleotide sequence ID" value="NZ_CABKVG010000007.1"/>
</dbReference>
<evidence type="ECO:0000256" key="4">
    <source>
        <dbReference type="ARBA" id="ARBA00022475"/>
    </source>
</evidence>
<evidence type="ECO:0000256" key="3">
    <source>
        <dbReference type="ARBA" id="ARBA00022448"/>
    </source>
</evidence>
<dbReference type="EMBL" id="CP091511">
    <property type="protein sequence ID" value="UOO89699.1"/>
    <property type="molecule type" value="Genomic_DNA"/>
</dbReference>
<dbReference type="InterPro" id="IPR003317">
    <property type="entry name" value="Cyt-d_oxidase_su2"/>
</dbReference>
<evidence type="ECO:0000256" key="11">
    <source>
        <dbReference type="ARBA" id="ARBA00023136"/>
    </source>
</evidence>
<keyword evidence="11 12" id="KW-0472">Membrane</keyword>
<keyword evidence="10" id="KW-0408">Iron</keyword>
<evidence type="ECO:0000256" key="7">
    <source>
        <dbReference type="ARBA" id="ARBA00022723"/>
    </source>
</evidence>
<dbReference type="Proteomes" id="UP000832011">
    <property type="component" value="Chromosome"/>
</dbReference>
<proteinExistence type="inferred from homology"/>
<keyword evidence="7" id="KW-0479">Metal-binding</keyword>
<evidence type="ECO:0000256" key="8">
    <source>
        <dbReference type="ARBA" id="ARBA00022982"/>
    </source>
</evidence>
<dbReference type="PANTHER" id="PTHR43141:SF5">
    <property type="entry name" value="CYTOCHROME BD-I UBIQUINOL OXIDASE SUBUNIT 2"/>
    <property type="match status" value="1"/>
</dbReference>
<feature type="transmembrane region" description="Helical" evidence="12">
    <location>
        <begin position="262"/>
        <end position="283"/>
    </location>
</feature>
<dbReference type="Pfam" id="PF02322">
    <property type="entry name" value="Cyt_bd_oxida_II"/>
    <property type="match status" value="1"/>
</dbReference>
<keyword evidence="3" id="KW-0813">Transport</keyword>
<comment type="subcellular location">
    <subcellularLocation>
        <location evidence="1">Cell membrane</location>
        <topology evidence="1">Multi-pass membrane protein</topology>
    </subcellularLocation>
</comment>
<dbReference type="PANTHER" id="PTHR43141">
    <property type="entry name" value="CYTOCHROME BD2 SUBUNIT II"/>
    <property type="match status" value="1"/>
</dbReference>
<protein>
    <submittedName>
        <fullName evidence="13">Cytochrome d ubiquinol oxidase subunit II</fullName>
    </submittedName>
</protein>
<evidence type="ECO:0000256" key="2">
    <source>
        <dbReference type="ARBA" id="ARBA00007543"/>
    </source>
</evidence>
<keyword evidence="14" id="KW-1185">Reference proteome</keyword>
<sequence>MEYELLRVIWWVLIGVLLIGFALTDGFDMGAMVVMPFVGKTDQQRRACINSIAPHWDGNQVWFITAGGALFAAWPLVYAVAFSGMYWALLLVLFALFLRPVGFDYRSKLDNTRWRTAWDWALCIGGAVPILVFGVAFGNLFLGVPFQLDELMRSTYHGSFWALLNPFALLCGIVSFAMLCAHGCSWLQMRTEKEVELRSQNLGKIFTAVYLLVFSVVGLWLAFGNIEGYAITSAIDGNAPINPLGKVVAASNHGWMNNYSTYPAFMLAPVLAYVGALLALLGFIKSKSGVSFLGTSIMIIGTILTAGFALFPFLLPSSLDMASSLTMWDATASHLTLTVMFVVACIFVPLILIYTLWSYVKMWGRIHSHDIDANPHGLY</sequence>
<feature type="transmembrane region" description="Helical" evidence="12">
    <location>
        <begin position="160"/>
        <end position="181"/>
    </location>
</feature>
<evidence type="ECO:0000256" key="12">
    <source>
        <dbReference type="SAM" id="Phobius"/>
    </source>
</evidence>
<feature type="transmembrane region" description="Helical" evidence="12">
    <location>
        <begin position="202"/>
        <end position="223"/>
    </location>
</feature>
<feature type="transmembrane region" description="Helical" evidence="12">
    <location>
        <begin position="117"/>
        <end position="140"/>
    </location>
</feature>
<keyword evidence="6 12" id="KW-0812">Transmembrane</keyword>
<keyword evidence="5" id="KW-0349">Heme</keyword>